<evidence type="ECO:0000256" key="1">
    <source>
        <dbReference type="ARBA" id="ARBA00006484"/>
    </source>
</evidence>
<dbReference type="SUPFAM" id="SSF51735">
    <property type="entry name" value="NAD(P)-binding Rossmann-fold domains"/>
    <property type="match status" value="1"/>
</dbReference>
<dbReference type="Gene3D" id="3.40.50.720">
    <property type="entry name" value="NAD(P)-binding Rossmann-like Domain"/>
    <property type="match status" value="1"/>
</dbReference>
<name>A0A7W4QER6_9GAMM</name>
<dbReference type="PRINTS" id="PR00081">
    <property type="entry name" value="GDHRDH"/>
</dbReference>
<dbReference type="GO" id="GO:0016616">
    <property type="term" value="F:oxidoreductase activity, acting on the CH-OH group of donors, NAD or NADP as acceptor"/>
    <property type="evidence" value="ECO:0007669"/>
    <property type="project" value="TreeGrafter"/>
</dbReference>
<protein>
    <submittedName>
        <fullName evidence="3">SDR family NAD(P)-dependent oxidoreductase</fullName>
    </submittedName>
</protein>
<dbReference type="AlphaFoldDB" id="A0A7W4QER6"/>
<organism evidence="3 4">
    <name type="scientific">Aquipseudomonas ullengensis</name>
    <dbReference type="NCBI Taxonomy" id="2759166"/>
    <lineage>
        <taxon>Bacteria</taxon>
        <taxon>Pseudomonadati</taxon>
        <taxon>Pseudomonadota</taxon>
        <taxon>Gammaproteobacteria</taxon>
        <taxon>Pseudomonadales</taxon>
        <taxon>Pseudomonadaceae</taxon>
        <taxon>Aquipseudomonas</taxon>
    </lineage>
</organism>
<evidence type="ECO:0000313" key="3">
    <source>
        <dbReference type="EMBL" id="MBB2497431.1"/>
    </source>
</evidence>
<sequence>MSNLVVVTGAAGALGRAVAHAFIEEGHSLLLVDCNETVLRSAYEGMAGTLHFLVTDLTDGAATLAALGGAVEAHGPAAVLCNIAGGFAMGVDVHDADASVWERMMDMNVSTTLNACRALVPGMQAAGRGKIINVSAASASSGRGSMGAYCASKSVVARITESMAQELRDQGINVNAVAPSIIDTPANRGAMPDADASKWVSTRQLADVICFLASERSNAIHGAVIPVVGLS</sequence>
<dbReference type="InterPro" id="IPR036291">
    <property type="entry name" value="NAD(P)-bd_dom_sf"/>
</dbReference>
<comment type="caution">
    <text evidence="3">The sequence shown here is derived from an EMBL/GenBank/DDBJ whole genome shotgun (WGS) entry which is preliminary data.</text>
</comment>
<accession>A0A7W4QER6</accession>
<dbReference type="InterPro" id="IPR002347">
    <property type="entry name" value="SDR_fam"/>
</dbReference>
<dbReference type="PRINTS" id="PR00080">
    <property type="entry name" value="SDRFAMILY"/>
</dbReference>
<proteinExistence type="inferred from homology"/>
<comment type="similarity">
    <text evidence="1 2">Belongs to the short-chain dehydrogenases/reductases (SDR) family.</text>
</comment>
<gene>
    <name evidence="3" type="ORF">H3H51_20615</name>
</gene>
<dbReference type="PANTHER" id="PTHR42760:SF135">
    <property type="entry name" value="BLL7886 PROTEIN"/>
    <property type="match status" value="1"/>
</dbReference>
<dbReference type="Proteomes" id="UP000542720">
    <property type="component" value="Unassembled WGS sequence"/>
</dbReference>
<dbReference type="EMBL" id="JACJUD010000008">
    <property type="protein sequence ID" value="MBB2497431.1"/>
    <property type="molecule type" value="Genomic_DNA"/>
</dbReference>
<keyword evidence="4" id="KW-1185">Reference proteome</keyword>
<dbReference type="GO" id="GO:0030497">
    <property type="term" value="P:fatty acid elongation"/>
    <property type="evidence" value="ECO:0007669"/>
    <property type="project" value="TreeGrafter"/>
</dbReference>
<dbReference type="Pfam" id="PF00106">
    <property type="entry name" value="adh_short"/>
    <property type="match status" value="1"/>
</dbReference>
<reference evidence="3 4" key="1">
    <citation type="submission" date="2020-08" db="EMBL/GenBank/DDBJ databases">
        <authorList>
            <person name="Kim C.M."/>
        </authorList>
    </citation>
    <scope>NUCLEOTIDE SEQUENCE [LARGE SCALE GENOMIC DNA]</scope>
    <source>
        <strain evidence="3 4">UL070</strain>
    </source>
</reference>
<dbReference type="RefSeq" id="WP_183090960.1">
    <property type="nucleotide sequence ID" value="NZ_JACJUD010000008.1"/>
</dbReference>
<evidence type="ECO:0000256" key="2">
    <source>
        <dbReference type="RuleBase" id="RU000363"/>
    </source>
</evidence>
<dbReference type="PANTHER" id="PTHR42760">
    <property type="entry name" value="SHORT-CHAIN DEHYDROGENASES/REDUCTASES FAMILY MEMBER"/>
    <property type="match status" value="1"/>
</dbReference>
<evidence type="ECO:0000313" key="4">
    <source>
        <dbReference type="Proteomes" id="UP000542720"/>
    </source>
</evidence>